<organism evidence="1 2">
    <name type="scientific">Flavipsychrobacter stenotrophus</name>
    <dbReference type="NCBI Taxonomy" id="2077091"/>
    <lineage>
        <taxon>Bacteria</taxon>
        <taxon>Pseudomonadati</taxon>
        <taxon>Bacteroidota</taxon>
        <taxon>Chitinophagia</taxon>
        <taxon>Chitinophagales</taxon>
        <taxon>Chitinophagaceae</taxon>
        <taxon>Flavipsychrobacter</taxon>
    </lineage>
</organism>
<accession>A0A2S7SPB6</accession>
<comment type="caution">
    <text evidence="1">The sequence shown here is derived from an EMBL/GenBank/DDBJ whole genome shotgun (WGS) entry which is preliminary data.</text>
</comment>
<name>A0A2S7SPB6_9BACT</name>
<sequence length="37" mass="4149">AKRLALIAVVNKLLKQAFAIATKEAIFEKNYLQNTCL</sequence>
<reference evidence="1 2" key="1">
    <citation type="submission" date="2018-01" db="EMBL/GenBank/DDBJ databases">
        <title>A novel member of the phylum Bacteroidetes isolated from glacier ice.</title>
        <authorList>
            <person name="Liu Q."/>
            <person name="Xin Y.-H."/>
        </authorList>
    </citation>
    <scope>NUCLEOTIDE SEQUENCE [LARGE SCALE GENOMIC DNA]</scope>
    <source>
        <strain evidence="1 2">RB1R16</strain>
    </source>
</reference>
<feature type="non-terminal residue" evidence="1">
    <location>
        <position position="1"/>
    </location>
</feature>
<dbReference type="EMBL" id="PPSL01000015">
    <property type="protein sequence ID" value="PQJ08730.1"/>
    <property type="molecule type" value="Genomic_DNA"/>
</dbReference>
<gene>
    <name evidence="1" type="ORF">CJD36_022650</name>
</gene>
<keyword evidence="2" id="KW-1185">Reference proteome</keyword>
<evidence type="ECO:0000313" key="1">
    <source>
        <dbReference type="EMBL" id="PQJ08730.1"/>
    </source>
</evidence>
<proteinExistence type="predicted"/>
<protein>
    <submittedName>
        <fullName evidence="1">IS110 family transposase ISCaa14</fullName>
    </submittedName>
</protein>
<dbReference type="AlphaFoldDB" id="A0A2S7SPB6"/>
<evidence type="ECO:0000313" key="2">
    <source>
        <dbReference type="Proteomes" id="UP000239872"/>
    </source>
</evidence>
<dbReference type="Proteomes" id="UP000239872">
    <property type="component" value="Unassembled WGS sequence"/>
</dbReference>